<feature type="region of interest" description="Disordered" evidence="1">
    <location>
        <begin position="1"/>
        <end position="74"/>
    </location>
</feature>
<feature type="compositionally biased region" description="Polar residues" evidence="1">
    <location>
        <begin position="25"/>
        <end position="39"/>
    </location>
</feature>
<dbReference type="AlphaFoldDB" id="A0A291PMG6"/>
<accession>A0A291PMG6</accession>
<gene>
    <name evidence="2" type="ORF">CIW82_13350</name>
</gene>
<name>A0A291PMG6_9PROT</name>
<proteinExistence type="predicted"/>
<dbReference type="InterPro" id="IPR022236">
    <property type="entry name" value="DUF3761"/>
</dbReference>
<dbReference type="EMBL" id="CP022699">
    <property type="protein sequence ID" value="ATJ92649.1"/>
    <property type="molecule type" value="Genomic_DNA"/>
</dbReference>
<evidence type="ECO:0008006" key="4">
    <source>
        <dbReference type="Google" id="ProtNLM"/>
    </source>
</evidence>
<protein>
    <recommendedName>
        <fullName evidence="4">DUF3761 domain-containing protein</fullName>
    </recommendedName>
</protein>
<feature type="compositionally biased region" description="Polar residues" evidence="1">
    <location>
        <begin position="1"/>
        <end position="14"/>
    </location>
</feature>
<reference evidence="2 3" key="1">
    <citation type="submission" date="2017-08" db="EMBL/GenBank/DDBJ databases">
        <title>Complete Genome Sequence of Acetobacter tropicalis Oregon-R-modENCODE STRAIN BDGP1, an acetic acid bacterium isolated from Drosophila melanogaster gut.</title>
        <authorList>
            <person name="Wan K.H."/>
            <person name="Yu C."/>
            <person name="Park S."/>
            <person name="Hammonds A.S."/>
            <person name="Booth B.W."/>
            <person name="Celniker S.E."/>
        </authorList>
    </citation>
    <scope>NUCLEOTIDE SEQUENCE [LARGE SCALE GENOMIC DNA]</scope>
    <source>
        <strain evidence="2 3">BDGP1</strain>
    </source>
</reference>
<evidence type="ECO:0000256" key="1">
    <source>
        <dbReference type="SAM" id="MobiDB-lite"/>
    </source>
</evidence>
<dbReference type="Pfam" id="PF12587">
    <property type="entry name" value="DUF3761"/>
    <property type="match status" value="1"/>
</dbReference>
<dbReference type="KEGG" id="ato:CIW82_13350"/>
<evidence type="ECO:0000313" key="2">
    <source>
        <dbReference type="EMBL" id="ATJ92649.1"/>
    </source>
</evidence>
<sequence length="74" mass="7931">MPPTRPQTQQPDETQLQEHGHYRNSDGTSVHSPAHTHSGQAPAGATAKCGDGSFSFSQHHRGTCSRHGGVVSWL</sequence>
<evidence type="ECO:0000313" key="3">
    <source>
        <dbReference type="Proteomes" id="UP000220394"/>
    </source>
</evidence>
<organism evidence="2 3">
    <name type="scientific">Acetobacter tropicalis</name>
    <dbReference type="NCBI Taxonomy" id="104102"/>
    <lineage>
        <taxon>Bacteria</taxon>
        <taxon>Pseudomonadati</taxon>
        <taxon>Pseudomonadota</taxon>
        <taxon>Alphaproteobacteria</taxon>
        <taxon>Acetobacterales</taxon>
        <taxon>Acetobacteraceae</taxon>
        <taxon>Acetobacter</taxon>
    </lineage>
</organism>
<dbReference type="Proteomes" id="UP000220394">
    <property type="component" value="Chromosome"/>
</dbReference>